<evidence type="ECO:0000313" key="5">
    <source>
        <dbReference type="Proteomes" id="UP000265489"/>
    </source>
</evidence>
<dbReference type="Proteomes" id="UP000284651">
    <property type="component" value="Unassembled WGS sequence"/>
</dbReference>
<dbReference type="EMBL" id="QSAT01000022">
    <property type="protein sequence ID" value="RGW74754.1"/>
    <property type="molecule type" value="Genomic_DNA"/>
</dbReference>
<gene>
    <name evidence="4" type="ORF">DW907_01195</name>
    <name evidence="3" type="ORF">DWV56_07590</name>
    <name evidence="2" type="ORF">DWW32_04185</name>
    <name evidence="1" type="ORF">DWX92_05145</name>
</gene>
<dbReference type="GeneID" id="66579552"/>
<dbReference type="AlphaFoldDB" id="A0A395WAC6"/>
<dbReference type="EMBL" id="QRVM01000017">
    <property type="protein sequence ID" value="RGS46998.1"/>
    <property type="molecule type" value="Genomic_DNA"/>
</dbReference>
<organism evidence="2 5">
    <name type="scientific">Holdemanella biformis</name>
    <dbReference type="NCBI Taxonomy" id="1735"/>
    <lineage>
        <taxon>Bacteria</taxon>
        <taxon>Bacillati</taxon>
        <taxon>Bacillota</taxon>
        <taxon>Erysipelotrichia</taxon>
        <taxon>Erysipelotrichales</taxon>
        <taxon>Erysipelotrichaceae</taxon>
        <taxon>Holdemanella</taxon>
    </lineage>
</organism>
<dbReference type="EMBL" id="QSGD01000002">
    <property type="protein sequence ID" value="RHB09309.1"/>
    <property type="molecule type" value="Genomic_DNA"/>
</dbReference>
<proteinExistence type="predicted"/>
<evidence type="ECO:0000313" key="4">
    <source>
        <dbReference type="EMBL" id="RHB09309.1"/>
    </source>
</evidence>
<sequence length="75" mass="8182">MKDGWKNKTMWTFIGGAATALAGSKFLKSNTAHDLAVKGLAGGMKLKSDTTYKYETIKEDAKDLLEEAKVQNEGE</sequence>
<evidence type="ECO:0000313" key="8">
    <source>
        <dbReference type="Proteomes" id="UP000285288"/>
    </source>
</evidence>
<dbReference type="Proteomes" id="UP000285274">
    <property type="component" value="Unassembled WGS sequence"/>
</dbReference>
<name>A0A395WAC6_9FIRM</name>
<evidence type="ECO:0000313" key="7">
    <source>
        <dbReference type="Proteomes" id="UP000285274"/>
    </source>
</evidence>
<comment type="caution">
    <text evidence="2">The sequence shown here is derived from an EMBL/GenBank/DDBJ whole genome shotgun (WGS) entry which is preliminary data.</text>
</comment>
<reference evidence="5 6" key="1">
    <citation type="submission" date="2018-08" db="EMBL/GenBank/DDBJ databases">
        <title>A genome reference for cultivated species of the human gut microbiota.</title>
        <authorList>
            <person name="Zou Y."/>
            <person name="Xue W."/>
            <person name="Luo G."/>
        </authorList>
    </citation>
    <scope>NUCLEOTIDE SEQUENCE [LARGE SCALE GENOMIC DNA]</scope>
    <source>
        <strain evidence="3 6">AF10-31</strain>
        <strain evidence="2 5">AF15-20</strain>
        <strain evidence="1 7">AF22-10AC</strain>
        <strain evidence="4 8">AM42-13AC</strain>
    </source>
</reference>
<evidence type="ECO:0000313" key="6">
    <source>
        <dbReference type="Proteomes" id="UP000284651"/>
    </source>
</evidence>
<evidence type="ECO:0000313" key="1">
    <source>
        <dbReference type="EMBL" id="RGS46998.1"/>
    </source>
</evidence>
<dbReference type="EMBL" id="QRYQ01000005">
    <property type="protein sequence ID" value="RGU92622.1"/>
    <property type="molecule type" value="Genomic_DNA"/>
</dbReference>
<dbReference type="RefSeq" id="WP_117571183.1">
    <property type="nucleotide sequence ID" value="NZ_CATXBX010000004.1"/>
</dbReference>
<accession>A0A395WAC6</accession>
<protein>
    <submittedName>
        <fullName evidence="2">DUF1490 domain-containing protein</fullName>
    </submittedName>
</protein>
<evidence type="ECO:0000313" key="3">
    <source>
        <dbReference type="EMBL" id="RGW74754.1"/>
    </source>
</evidence>
<evidence type="ECO:0000313" key="2">
    <source>
        <dbReference type="EMBL" id="RGU92622.1"/>
    </source>
</evidence>
<dbReference type="Proteomes" id="UP000285288">
    <property type="component" value="Unassembled WGS sequence"/>
</dbReference>
<dbReference type="Proteomes" id="UP000265489">
    <property type="component" value="Unassembled WGS sequence"/>
</dbReference>